<evidence type="ECO:0000313" key="3">
    <source>
        <dbReference type="Proteomes" id="UP000714275"/>
    </source>
</evidence>
<reference evidence="2" key="1">
    <citation type="journal article" date="2020" name="New Phytol.">
        <title>Comparative genomics reveals dynamic genome evolution in host specialist ectomycorrhizal fungi.</title>
        <authorList>
            <person name="Lofgren L.A."/>
            <person name="Nguyen N.H."/>
            <person name="Vilgalys R."/>
            <person name="Ruytinx J."/>
            <person name="Liao H.L."/>
            <person name="Branco S."/>
            <person name="Kuo A."/>
            <person name="LaButti K."/>
            <person name="Lipzen A."/>
            <person name="Andreopoulos W."/>
            <person name="Pangilinan J."/>
            <person name="Riley R."/>
            <person name="Hundley H."/>
            <person name="Na H."/>
            <person name="Barry K."/>
            <person name="Grigoriev I.V."/>
            <person name="Stajich J.E."/>
            <person name="Kennedy P.G."/>
        </authorList>
    </citation>
    <scope>NUCLEOTIDE SEQUENCE</scope>
    <source>
        <strain evidence="2">DOB743</strain>
    </source>
</reference>
<evidence type="ECO:0008006" key="4">
    <source>
        <dbReference type="Google" id="ProtNLM"/>
    </source>
</evidence>
<protein>
    <recommendedName>
        <fullName evidence="4">Secreted protein</fullName>
    </recommendedName>
</protein>
<gene>
    <name evidence="2" type="ORF">EV702DRAFT_700000</name>
</gene>
<feature type="chain" id="PRO_5040182743" description="Secreted protein" evidence="1">
    <location>
        <begin position="20"/>
        <end position="118"/>
    </location>
</feature>
<evidence type="ECO:0000313" key="2">
    <source>
        <dbReference type="EMBL" id="KAG1769477.1"/>
    </source>
</evidence>
<dbReference type="AlphaFoldDB" id="A0A9P6ZKV3"/>
<comment type="caution">
    <text evidence="2">The sequence shown here is derived from an EMBL/GenBank/DDBJ whole genome shotgun (WGS) entry which is preliminary data.</text>
</comment>
<dbReference type="EMBL" id="JABBWD010000072">
    <property type="protein sequence ID" value="KAG1769477.1"/>
    <property type="molecule type" value="Genomic_DNA"/>
</dbReference>
<feature type="signal peptide" evidence="1">
    <location>
        <begin position="1"/>
        <end position="19"/>
    </location>
</feature>
<keyword evidence="3" id="KW-1185">Reference proteome</keyword>
<sequence>MSFKFLLLSQAWLVHHASGIIHHDSSNCSDSIIHQLPLLCSAYSLDGHVIGIYRCGCHCVPESDSFTMVCEPFLQPSMVFLLEYIAAQVFNLARNCGSGQTYFPAPCEPIFSIFQVPN</sequence>
<accession>A0A9P6ZKV3</accession>
<keyword evidence="1" id="KW-0732">Signal</keyword>
<evidence type="ECO:0000256" key="1">
    <source>
        <dbReference type="SAM" id="SignalP"/>
    </source>
</evidence>
<organism evidence="2 3">
    <name type="scientific">Suillus placidus</name>
    <dbReference type="NCBI Taxonomy" id="48579"/>
    <lineage>
        <taxon>Eukaryota</taxon>
        <taxon>Fungi</taxon>
        <taxon>Dikarya</taxon>
        <taxon>Basidiomycota</taxon>
        <taxon>Agaricomycotina</taxon>
        <taxon>Agaricomycetes</taxon>
        <taxon>Agaricomycetidae</taxon>
        <taxon>Boletales</taxon>
        <taxon>Suillineae</taxon>
        <taxon>Suillaceae</taxon>
        <taxon>Suillus</taxon>
    </lineage>
</organism>
<proteinExistence type="predicted"/>
<dbReference type="Proteomes" id="UP000714275">
    <property type="component" value="Unassembled WGS sequence"/>
</dbReference>
<name>A0A9P6ZKV3_9AGAM</name>